<evidence type="ECO:0000313" key="6">
    <source>
        <dbReference type="Proteomes" id="UP000001811"/>
    </source>
</evidence>
<comment type="similarity">
    <text evidence="1">Belongs to the TRAFAC class TrmE-Era-EngA-EngB-Septin-like GTPase superfamily. AIG1/Toc34/Toc159-like paraseptin GTPase family. IAN subfamily.</text>
</comment>
<dbReference type="PaxDb" id="9986-ENSOCUP00000023847"/>
<reference evidence="5" key="3">
    <citation type="submission" date="2025-09" db="UniProtKB">
        <authorList>
            <consortium name="Ensembl"/>
        </authorList>
    </citation>
    <scope>IDENTIFICATION</scope>
    <source>
        <strain evidence="5">Thorbecke</strain>
    </source>
</reference>
<dbReference type="InterPro" id="IPR045058">
    <property type="entry name" value="GIMA/IAN/Toc"/>
</dbReference>
<keyword evidence="3" id="KW-0342">GTP-binding</keyword>
<dbReference type="Ensembl" id="ENSOCUT00000029466.3">
    <property type="protein sequence ID" value="ENSOCUP00000023847.2"/>
    <property type="gene ID" value="ENSOCUG00000028062.3"/>
</dbReference>
<dbReference type="FunCoup" id="G1U387">
    <property type="interactions" value="9"/>
</dbReference>
<dbReference type="InParanoid" id="G1U387"/>
<evidence type="ECO:0000256" key="2">
    <source>
        <dbReference type="ARBA" id="ARBA00022741"/>
    </source>
</evidence>
<dbReference type="GO" id="GO:0005525">
    <property type="term" value="F:GTP binding"/>
    <property type="evidence" value="ECO:0007669"/>
    <property type="project" value="UniProtKB-KW"/>
</dbReference>
<dbReference type="Proteomes" id="UP000001811">
    <property type="component" value="Unplaced"/>
</dbReference>
<dbReference type="Bgee" id="ENSOCUG00000028062">
    <property type="expression patterns" value="Expressed in blood and 18 other cell types or tissues"/>
</dbReference>
<dbReference type="InterPro" id="IPR006703">
    <property type="entry name" value="G_AIG1"/>
</dbReference>
<dbReference type="STRING" id="9986.ENSOCUP00000023847"/>
<accession>G1U387</accession>
<dbReference type="PROSITE" id="PS51720">
    <property type="entry name" value="G_AIG1"/>
    <property type="match status" value="1"/>
</dbReference>
<sequence length="318" mass="35769">MNELCLGLFQGSMGGRRMVRDEESAYGLEEDSQSCQVPRLKLVLVGRTGVGKSATGNSILGQRRFLSRLESSAVTRTCSMASCRRARWHVDVIDTPDIFHSQVPKTDPGGLERGRCYLLSAPGPHALLLVTQLGRYTAQDQEAVRKVKEMFGEGVMAWTVVVFTRKEDLAGGCLQDYVRCTENRALRELAAECGGRICAFDNRATGREQEAQVQQLLGLVERLVRENGGAHYTNEEYGVLRALHWASPEERLRRVAEKVAARMQRSRGSWLLARLWEWQKSLRNHWRLGLALLLGGACLLYLLFYRHQPEPSAEVHSD</sequence>
<dbReference type="SUPFAM" id="SSF52540">
    <property type="entry name" value="P-loop containing nucleoside triphosphate hydrolases"/>
    <property type="match status" value="1"/>
</dbReference>
<name>G1U387_RABIT</name>
<keyword evidence="2" id="KW-0547">Nucleotide-binding</keyword>
<dbReference type="GeneTree" id="ENSGT00940000161272"/>
<dbReference type="eggNOG" id="ENOG502SN36">
    <property type="taxonomic scope" value="Eukaryota"/>
</dbReference>
<proteinExistence type="inferred from homology"/>
<dbReference type="GO" id="GO:0005783">
    <property type="term" value="C:endoplasmic reticulum"/>
    <property type="evidence" value="ECO:0007669"/>
    <property type="project" value="TreeGrafter"/>
</dbReference>
<reference evidence="5" key="2">
    <citation type="submission" date="2025-08" db="UniProtKB">
        <authorList>
            <consortium name="Ensembl"/>
        </authorList>
    </citation>
    <scope>IDENTIFICATION</scope>
    <source>
        <strain evidence="5">Thorbecke</strain>
    </source>
</reference>
<reference evidence="5 6" key="1">
    <citation type="journal article" date="2011" name="Nature">
        <title>A high-resolution map of human evolutionary constraint using 29 mammals.</title>
        <authorList>
            <person name="Lindblad-Toh K."/>
            <person name="Garber M."/>
            <person name="Zuk O."/>
            <person name="Lin M.F."/>
            <person name="Parker B.J."/>
            <person name="Washietl S."/>
            <person name="Kheradpour P."/>
            <person name="Ernst J."/>
            <person name="Jordan G."/>
            <person name="Mauceli E."/>
            <person name="Ward L.D."/>
            <person name="Lowe C.B."/>
            <person name="Holloway A.K."/>
            <person name="Clamp M."/>
            <person name="Gnerre S."/>
            <person name="Alfoldi J."/>
            <person name="Beal K."/>
            <person name="Chang J."/>
            <person name="Clawson H."/>
            <person name="Cuff J."/>
            <person name="Di Palma F."/>
            <person name="Fitzgerald S."/>
            <person name="Flicek P."/>
            <person name="Guttman M."/>
            <person name="Hubisz M.J."/>
            <person name="Jaffe D.B."/>
            <person name="Jungreis I."/>
            <person name="Kent W.J."/>
            <person name="Kostka D."/>
            <person name="Lara M."/>
            <person name="Martins A.L."/>
            <person name="Massingham T."/>
            <person name="Moltke I."/>
            <person name="Raney B.J."/>
            <person name="Rasmussen M.D."/>
            <person name="Robinson J."/>
            <person name="Stark A."/>
            <person name="Vilella A.J."/>
            <person name="Wen J."/>
            <person name="Xie X."/>
            <person name="Zody M.C."/>
            <person name="Baldwin J."/>
            <person name="Bloom T."/>
            <person name="Chin C.W."/>
            <person name="Heiman D."/>
            <person name="Nicol R."/>
            <person name="Nusbaum C."/>
            <person name="Young S."/>
            <person name="Wilkinson J."/>
            <person name="Worley K.C."/>
            <person name="Kovar C.L."/>
            <person name="Muzny D.M."/>
            <person name="Gibbs R.A."/>
            <person name="Cree A."/>
            <person name="Dihn H.H."/>
            <person name="Fowler G."/>
            <person name="Jhangiani S."/>
            <person name="Joshi V."/>
            <person name="Lee S."/>
            <person name="Lewis L.R."/>
            <person name="Nazareth L.V."/>
            <person name="Okwuonu G."/>
            <person name="Santibanez J."/>
            <person name="Warren W.C."/>
            <person name="Mardis E.R."/>
            <person name="Weinstock G.M."/>
            <person name="Wilson R.K."/>
            <person name="Delehaunty K."/>
            <person name="Dooling D."/>
            <person name="Fronik C."/>
            <person name="Fulton L."/>
            <person name="Fulton B."/>
            <person name="Graves T."/>
            <person name="Minx P."/>
            <person name="Sodergren E."/>
            <person name="Birney E."/>
            <person name="Margulies E.H."/>
            <person name="Herrero J."/>
            <person name="Green E.D."/>
            <person name="Haussler D."/>
            <person name="Siepel A."/>
            <person name="Goldman N."/>
            <person name="Pollard K.S."/>
            <person name="Pedersen J.S."/>
            <person name="Lander E.S."/>
            <person name="Kellis M."/>
        </authorList>
    </citation>
    <scope>NUCLEOTIDE SEQUENCE [LARGE SCALE GENOMIC DNA]</scope>
    <source>
        <strain evidence="6">Thorbecke</strain>
    </source>
</reference>
<dbReference type="SMR" id="G1U387"/>
<keyword evidence="6" id="KW-1185">Reference proteome</keyword>
<dbReference type="InterPro" id="IPR027417">
    <property type="entry name" value="P-loop_NTPase"/>
</dbReference>
<dbReference type="AlphaFoldDB" id="G1U387"/>
<protein>
    <recommendedName>
        <fullName evidence="4">AIG1-type G domain-containing protein</fullName>
    </recommendedName>
</protein>
<evidence type="ECO:0000313" key="5">
    <source>
        <dbReference type="Ensembl" id="ENSOCUP00000023847.2"/>
    </source>
</evidence>
<evidence type="ECO:0000256" key="1">
    <source>
        <dbReference type="ARBA" id="ARBA00008535"/>
    </source>
</evidence>
<dbReference type="Gene3D" id="3.40.50.300">
    <property type="entry name" value="P-loop containing nucleotide triphosphate hydrolases"/>
    <property type="match status" value="1"/>
</dbReference>
<evidence type="ECO:0000256" key="3">
    <source>
        <dbReference type="ARBA" id="ARBA00023134"/>
    </source>
</evidence>
<dbReference type="FunFam" id="3.40.50.300:FF:000366">
    <property type="entry name" value="GTPase, IMAP family member 2"/>
    <property type="match status" value="1"/>
</dbReference>
<evidence type="ECO:0000259" key="4">
    <source>
        <dbReference type="PROSITE" id="PS51720"/>
    </source>
</evidence>
<dbReference type="PANTHER" id="PTHR10903">
    <property type="entry name" value="GTPASE, IMAP FAMILY MEMBER-RELATED"/>
    <property type="match status" value="1"/>
</dbReference>
<dbReference type="CDD" id="cd01852">
    <property type="entry name" value="AIG1"/>
    <property type="match status" value="1"/>
</dbReference>
<dbReference type="Pfam" id="PF04548">
    <property type="entry name" value="AIG1"/>
    <property type="match status" value="1"/>
</dbReference>
<dbReference type="PANTHER" id="PTHR10903:SF74">
    <property type="entry name" value="GTPASE IMAP FAMILY MEMBER 1"/>
    <property type="match status" value="1"/>
</dbReference>
<feature type="domain" description="AIG1-type G" evidence="4">
    <location>
        <begin position="37"/>
        <end position="241"/>
    </location>
</feature>
<dbReference type="HOGENOM" id="CLU_010468_1_2_1"/>
<gene>
    <name evidence="5" type="primary">GIMAP1</name>
</gene>
<organism evidence="5 6">
    <name type="scientific">Oryctolagus cuniculus</name>
    <name type="common">Rabbit</name>
    <dbReference type="NCBI Taxonomy" id="9986"/>
    <lineage>
        <taxon>Eukaryota</taxon>
        <taxon>Metazoa</taxon>
        <taxon>Chordata</taxon>
        <taxon>Craniata</taxon>
        <taxon>Vertebrata</taxon>
        <taxon>Euteleostomi</taxon>
        <taxon>Mammalia</taxon>
        <taxon>Eutheria</taxon>
        <taxon>Euarchontoglires</taxon>
        <taxon>Glires</taxon>
        <taxon>Lagomorpha</taxon>
        <taxon>Leporidae</taxon>
        <taxon>Oryctolagus</taxon>
    </lineage>
</organism>